<dbReference type="OrthoDB" id="10338636at2759"/>
<dbReference type="EMBL" id="FN653433">
    <property type="protein sequence ID" value="CBY15158.1"/>
    <property type="molecule type" value="Genomic_DNA"/>
</dbReference>
<evidence type="ECO:0000313" key="1">
    <source>
        <dbReference type="EMBL" id="CBY15158.1"/>
    </source>
</evidence>
<keyword evidence="2" id="KW-1185">Reference proteome</keyword>
<reference evidence="1" key="1">
    <citation type="journal article" date="2010" name="Science">
        <title>Plasticity of animal genome architecture unmasked by rapid evolution of a pelagic tunicate.</title>
        <authorList>
            <person name="Denoeud F."/>
            <person name="Henriet S."/>
            <person name="Mungpakdee S."/>
            <person name="Aury J.M."/>
            <person name="Da Silva C."/>
            <person name="Brinkmann H."/>
            <person name="Mikhaleva J."/>
            <person name="Olsen L.C."/>
            <person name="Jubin C."/>
            <person name="Canestro C."/>
            <person name="Bouquet J.M."/>
            <person name="Danks G."/>
            <person name="Poulain J."/>
            <person name="Campsteijn C."/>
            <person name="Adamski M."/>
            <person name="Cross I."/>
            <person name="Yadetie F."/>
            <person name="Muffato M."/>
            <person name="Louis A."/>
            <person name="Butcher S."/>
            <person name="Tsagkogeorga G."/>
            <person name="Konrad A."/>
            <person name="Singh S."/>
            <person name="Jensen M.F."/>
            <person name="Cong E.H."/>
            <person name="Eikeseth-Otteraa H."/>
            <person name="Noel B."/>
            <person name="Anthouard V."/>
            <person name="Porcel B.M."/>
            <person name="Kachouri-Lafond R."/>
            <person name="Nishino A."/>
            <person name="Ugolini M."/>
            <person name="Chourrout P."/>
            <person name="Nishida H."/>
            <person name="Aasland R."/>
            <person name="Huzurbazar S."/>
            <person name="Westhof E."/>
            <person name="Delsuc F."/>
            <person name="Lehrach H."/>
            <person name="Reinhardt R."/>
            <person name="Weissenbach J."/>
            <person name="Roy S.W."/>
            <person name="Artiguenave F."/>
            <person name="Postlethwait J.H."/>
            <person name="Manak J.R."/>
            <person name="Thompson E.M."/>
            <person name="Jaillon O."/>
            <person name="Du Pasquier L."/>
            <person name="Boudinot P."/>
            <person name="Liberles D.A."/>
            <person name="Volff J.N."/>
            <person name="Philippe H."/>
            <person name="Lenhard B."/>
            <person name="Roest Crollius H."/>
            <person name="Wincker P."/>
            <person name="Chourrout D."/>
        </authorList>
    </citation>
    <scope>NUCLEOTIDE SEQUENCE [LARGE SCALE GENOMIC DNA]</scope>
</reference>
<protein>
    <submittedName>
        <fullName evidence="1">Uncharacterized protein</fullName>
    </submittedName>
</protein>
<gene>
    <name evidence="1" type="ORF">GSOID_T00012051001</name>
</gene>
<evidence type="ECO:0000313" key="2">
    <source>
        <dbReference type="Proteomes" id="UP000001307"/>
    </source>
</evidence>
<dbReference type="InParanoid" id="E4XZU6"/>
<dbReference type="Proteomes" id="UP000001307">
    <property type="component" value="Unassembled WGS sequence"/>
</dbReference>
<accession>E4XZU6</accession>
<sequence>MPRPRTRSPSPGRLAMGLLEGFLRHPLGSIIAQNVFEQFKPKDYINMYQNLQLMNNIYDEITGNYDELFPKQYWRIIAKRFFEHDYVWPLVENIIIEDFKKTDIHKLSIMAYAMKIREDIRIQRASALTEYKTNHCAAVCVGGNWVVSTQPFIEIHVRDKMPQEPARQTFTGEPHFYEIVRPKCKLRKVQIPSITAYYKEAPYHDLDFYVHDFWEPFFLVPGTKQTHSFYLNRTDRKTIKPVVINHVSEVHSHLGYFTVKSKPKCDLRNGKKYVEKIELPVVYRHKGWYVLKVHEITPFTTKVVYEVKIGRDDSTEMFWEFRHERGHEDKFEIYCGDYDNYFLFLYRKPSNTDSMDYLDDWDKKMIHLKMRTRKISEVNVNNEDVFSNKTQFEFVNDKLFIVREASMTDFFEDLEGKCYEVVAYTPNEKNGTIDSIAALECFTEPTKIERSGVRNKVFVTRDITVKNGFLFIYDDYSLAKNRVIKPKKRLLKKMMESHRKIALEELYENAFNPNREEDDELFYNTPHINREFFESDDSDMLDDNYSSEVISFTRENIGRLKIFL</sequence>
<organism evidence="1">
    <name type="scientific">Oikopleura dioica</name>
    <name type="common">Tunicate</name>
    <dbReference type="NCBI Taxonomy" id="34765"/>
    <lineage>
        <taxon>Eukaryota</taxon>
        <taxon>Metazoa</taxon>
        <taxon>Chordata</taxon>
        <taxon>Tunicata</taxon>
        <taxon>Appendicularia</taxon>
        <taxon>Copelata</taxon>
        <taxon>Oikopleuridae</taxon>
        <taxon>Oikopleura</taxon>
    </lineage>
</organism>
<name>E4XZU6_OIKDI</name>
<dbReference type="AlphaFoldDB" id="E4XZU6"/>
<proteinExistence type="predicted"/>